<accession>A0ACC9D040</accession>
<comment type="caution">
    <text evidence="1">The sequence shown here is derived from an EMBL/GenBank/DDBJ whole genome shotgun (WGS) entry which is preliminary data.</text>
</comment>
<evidence type="ECO:0000313" key="1">
    <source>
        <dbReference type="EMBL" id="PDX61346.1"/>
    </source>
</evidence>
<keyword evidence="2" id="KW-1185">Reference proteome</keyword>
<gene>
    <name evidence="1" type="ORF">CGS49_06860</name>
</gene>
<evidence type="ECO:0000313" key="2">
    <source>
        <dbReference type="Proteomes" id="UP000220959"/>
    </source>
</evidence>
<dbReference type="Proteomes" id="UP000220959">
    <property type="component" value="Unassembled WGS sequence"/>
</dbReference>
<protein>
    <submittedName>
        <fullName evidence="1">FAD-binding dehydrogenase</fullName>
    </submittedName>
</protein>
<sequence length="645" mass="68571">MEKISRSGFLKLAAAAAMSGVTAGALTACNNSASSSTAAASGAAVYTPGTYTAKATGMGEVTVSMTFTENAITDVTVDTANETIDLARNSAEDFQKALLDAQSAEIDGVSGATYTSTAVKEAAANCIQQAMGVAAEAPAEAPAAEVQSGFPACEENLGGAAAAGQGEVAFVADPIADSEITDTVNVDVLVCGQGPAGMAAALACAEQGLKTVAVEKGASPTWRSATMGAFHDRVHKKFGVEFDTKQWLDDAMVNCSYRGEQTIYQKWINTCDEAVDWFLDELEVPVENYFLTFNAGDFPEFTAAYDELSLSRSWNTSMNIPLSTDEISAKLQEKITAAGAEVLFNTPVVQLITEGEKVVGAIVKGENGYVKYLTAKGVVLATGGYEFNPEKLAACCRPRDLALGHWMNGTKTNTGDGHEMAKAIGALEDEYPHPLMLDPEQLMPYLRVNKRGVRFTAEYEAYNHLANAIQAQPGAYDYYIVDANVMDILESIWTPSSSCYGPKEVWAGAATSDNALKADTLEELAEKMGVPADAFVETINHWNEMCDAGEDTDFHFPGKMMHKIDTAPFYATKEMASALCTAGGLQITDKSEVLNTEAQPIEGLYAIGNVSGSMFSGTYPHNENCLSHSRCVTFGYNVAKTLAAL</sequence>
<reference evidence="1 2" key="1">
    <citation type="journal article" date="2017" name="Front. Microbiol.">
        <title>New Insights into the Diversity of the Genus Faecalibacterium.</title>
        <authorList>
            <person name="Benevides L."/>
            <person name="Burman S."/>
            <person name="Martin R."/>
            <person name="Robert V."/>
            <person name="Thomas M."/>
            <person name="Miquel S."/>
            <person name="Chain F."/>
            <person name="Sokol H."/>
            <person name="Bermudez-Humaran L.G."/>
            <person name="Morrison M."/>
            <person name="Langella P."/>
            <person name="Azevedo V.A."/>
            <person name="Chatel J.M."/>
            <person name="Soares S."/>
        </authorList>
    </citation>
    <scope>NUCLEOTIDE SEQUENCE [LARGE SCALE GENOMIC DNA]</scope>
    <source>
        <strain evidence="2">CNCM I-4541</strain>
    </source>
</reference>
<name>A0ACC9D040_9FIRM</name>
<proteinExistence type="predicted"/>
<dbReference type="EMBL" id="NMTR01000016">
    <property type="protein sequence ID" value="PDX61346.1"/>
    <property type="molecule type" value="Genomic_DNA"/>
</dbReference>
<organism evidence="1 2">
    <name type="scientific">Faecalibacterium langellae</name>
    <dbReference type="NCBI Taxonomy" id="3435293"/>
    <lineage>
        <taxon>Bacteria</taxon>
        <taxon>Bacillati</taxon>
        <taxon>Bacillota</taxon>
        <taxon>Clostridia</taxon>
        <taxon>Eubacteriales</taxon>
        <taxon>Oscillospiraceae</taxon>
        <taxon>Faecalibacterium</taxon>
    </lineage>
</organism>